<keyword evidence="4" id="KW-1185">Reference proteome</keyword>
<proteinExistence type="predicted"/>
<feature type="region of interest" description="Disordered" evidence="1">
    <location>
        <begin position="1"/>
        <end position="47"/>
    </location>
</feature>
<dbReference type="AlphaFoldDB" id="A0AAD6VPN9"/>
<organism evidence="3 4">
    <name type="scientific">Mycena pura</name>
    <dbReference type="NCBI Taxonomy" id="153505"/>
    <lineage>
        <taxon>Eukaryota</taxon>
        <taxon>Fungi</taxon>
        <taxon>Dikarya</taxon>
        <taxon>Basidiomycota</taxon>
        <taxon>Agaricomycotina</taxon>
        <taxon>Agaricomycetes</taxon>
        <taxon>Agaricomycetidae</taxon>
        <taxon>Agaricales</taxon>
        <taxon>Marasmiineae</taxon>
        <taxon>Mycenaceae</taxon>
        <taxon>Mycena</taxon>
    </lineage>
</organism>
<sequence>MNRLRKISRGQSRQNFTPSTSSSPASNAVAVRPPLQVSPPGPGPALSQTYKTALVQLQSRPVAYNATPPPPLPRTSTEQYWAARALSAETLLTAQIGHRRELRSLSRAEEAKRAVRNFPSHPTQALEADVVRQRDLATQDARHAKLDRLVLVLLAMLAFLVLALSSLTHRAGATAAHTHARKTAGFAHFTIPILSPFTSVVEHETSVVGSKMLAFFALVCAGLAYFTFRHWFARRARP</sequence>
<accession>A0AAD6VPN9</accession>
<evidence type="ECO:0000256" key="2">
    <source>
        <dbReference type="SAM" id="Phobius"/>
    </source>
</evidence>
<evidence type="ECO:0000313" key="4">
    <source>
        <dbReference type="Proteomes" id="UP001219525"/>
    </source>
</evidence>
<dbReference type="EMBL" id="JARJCW010000015">
    <property type="protein sequence ID" value="KAJ7216453.1"/>
    <property type="molecule type" value="Genomic_DNA"/>
</dbReference>
<evidence type="ECO:0000313" key="3">
    <source>
        <dbReference type="EMBL" id="KAJ7216453.1"/>
    </source>
</evidence>
<feature type="compositionally biased region" description="Low complexity" evidence="1">
    <location>
        <begin position="15"/>
        <end position="28"/>
    </location>
</feature>
<feature type="transmembrane region" description="Helical" evidence="2">
    <location>
        <begin position="212"/>
        <end position="232"/>
    </location>
</feature>
<dbReference type="Proteomes" id="UP001219525">
    <property type="component" value="Unassembled WGS sequence"/>
</dbReference>
<protein>
    <submittedName>
        <fullName evidence="3">Uncharacterized protein</fullName>
    </submittedName>
</protein>
<comment type="caution">
    <text evidence="3">The sequence shown here is derived from an EMBL/GenBank/DDBJ whole genome shotgun (WGS) entry which is preliminary data.</text>
</comment>
<feature type="transmembrane region" description="Helical" evidence="2">
    <location>
        <begin position="149"/>
        <end position="167"/>
    </location>
</feature>
<evidence type="ECO:0000256" key="1">
    <source>
        <dbReference type="SAM" id="MobiDB-lite"/>
    </source>
</evidence>
<keyword evidence="2" id="KW-0472">Membrane</keyword>
<keyword evidence="2" id="KW-0812">Transmembrane</keyword>
<gene>
    <name evidence="3" type="ORF">GGX14DRAFT_604793</name>
</gene>
<name>A0AAD6VPN9_9AGAR</name>
<keyword evidence="2" id="KW-1133">Transmembrane helix</keyword>
<reference evidence="3" key="1">
    <citation type="submission" date="2023-03" db="EMBL/GenBank/DDBJ databases">
        <title>Massive genome expansion in bonnet fungi (Mycena s.s.) driven by repeated elements and novel gene families across ecological guilds.</title>
        <authorList>
            <consortium name="Lawrence Berkeley National Laboratory"/>
            <person name="Harder C.B."/>
            <person name="Miyauchi S."/>
            <person name="Viragh M."/>
            <person name="Kuo A."/>
            <person name="Thoen E."/>
            <person name="Andreopoulos B."/>
            <person name="Lu D."/>
            <person name="Skrede I."/>
            <person name="Drula E."/>
            <person name="Henrissat B."/>
            <person name="Morin E."/>
            <person name="Kohler A."/>
            <person name="Barry K."/>
            <person name="LaButti K."/>
            <person name="Morin E."/>
            <person name="Salamov A."/>
            <person name="Lipzen A."/>
            <person name="Mereny Z."/>
            <person name="Hegedus B."/>
            <person name="Baldrian P."/>
            <person name="Stursova M."/>
            <person name="Weitz H."/>
            <person name="Taylor A."/>
            <person name="Grigoriev I.V."/>
            <person name="Nagy L.G."/>
            <person name="Martin F."/>
            <person name="Kauserud H."/>
        </authorList>
    </citation>
    <scope>NUCLEOTIDE SEQUENCE</scope>
    <source>
        <strain evidence="3">9144</strain>
    </source>
</reference>